<protein>
    <recommendedName>
        <fullName evidence="5">Fe2OG dioxygenase domain-containing protein</fullName>
    </recommendedName>
</protein>
<organism evidence="6 7">
    <name type="scientific">Zea mays</name>
    <name type="common">Maize</name>
    <dbReference type="NCBI Taxonomy" id="4577"/>
    <lineage>
        <taxon>Eukaryota</taxon>
        <taxon>Viridiplantae</taxon>
        <taxon>Streptophyta</taxon>
        <taxon>Embryophyta</taxon>
        <taxon>Tracheophyta</taxon>
        <taxon>Spermatophyta</taxon>
        <taxon>Magnoliopsida</taxon>
        <taxon>Liliopsida</taxon>
        <taxon>Poales</taxon>
        <taxon>Poaceae</taxon>
        <taxon>PACMAD clade</taxon>
        <taxon>Panicoideae</taxon>
        <taxon>Andropogonodae</taxon>
        <taxon>Andropogoneae</taxon>
        <taxon>Tripsacinae</taxon>
        <taxon>Zea</taxon>
    </lineage>
</organism>
<dbReference type="InParanoid" id="A0A804PGG4"/>
<keyword evidence="2 3" id="KW-0408">Iron</keyword>
<keyword evidence="7" id="KW-1185">Reference proteome</keyword>
<evidence type="ECO:0000256" key="2">
    <source>
        <dbReference type="ARBA" id="ARBA00023004"/>
    </source>
</evidence>
<dbReference type="FunCoup" id="A0A804PGG4">
    <property type="interactions" value="3"/>
</dbReference>
<feature type="region of interest" description="Disordered" evidence="4">
    <location>
        <begin position="129"/>
        <end position="183"/>
    </location>
</feature>
<evidence type="ECO:0000256" key="1">
    <source>
        <dbReference type="ARBA" id="ARBA00022723"/>
    </source>
</evidence>
<dbReference type="RefSeq" id="XP_008646855.1">
    <property type="nucleotide sequence ID" value="XM_008648633.3"/>
</dbReference>
<dbReference type="GO" id="GO:0046872">
    <property type="term" value="F:metal ion binding"/>
    <property type="evidence" value="ECO:0007669"/>
    <property type="project" value="UniProtKB-KW"/>
</dbReference>
<name>A0A804PGG4_MAIZE</name>
<dbReference type="SUPFAM" id="SSF51197">
    <property type="entry name" value="Clavaminate synthase-like"/>
    <property type="match status" value="1"/>
</dbReference>
<dbReference type="EnsemblPlants" id="Zm00001eb236480_T001">
    <property type="protein sequence ID" value="Zm00001eb236480_P001"/>
    <property type="gene ID" value="Zm00001eb236480"/>
</dbReference>
<evidence type="ECO:0000259" key="5">
    <source>
        <dbReference type="PROSITE" id="PS51471"/>
    </source>
</evidence>
<evidence type="ECO:0000256" key="4">
    <source>
        <dbReference type="SAM" id="MobiDB-lite"/>
    </source>
</evidence>
<dbReference type="Pfam" id="PF03171">
    <property type="entry name" value="2OG-FeII_Oxy"/>
    <property type="match status" value="1"/>
</dbReference>
<dbReference type="KEGG" id="zma:103628432"/>
<reference evidence="6" key="2">
    <citation type="submission" date="2019-07" db="EMBL/GenBank/DDBJ databases">
        <authorList>
            <person name="Seetharam A."/>
            <person name="Woodhouse M."/>
            <person name="Cannon E."/>
        </authorList>
    </citation>
    <scope>NUCLEOTIDE SEQUENCE [LARGE SCALE GENOMIC DNA]</scope>
    <source>
        <strain evidence="6">cv. B73</strain>
    </source>
</reference>
<dbReference type="InterPro" id="IPR050295">
    <property type="entry name" value="Plant_2OG-oxidoreductases"/>
</dbReference>
<evidence type="ECO:0000313" key="7">
    <source>
        <dbReference type="Proteomes" id="UP000007305"/>
    </source>
</evidence>
<dbReference type="Gene3D" id="2.60.120.330">
    <property type="entry name" value="B-lactam Antibiotic, Isopenicillin N Synthase, Chain"/>
    <property type="match status" value="1"/>
</dbReference>
<reference evidence="7" key="1">
    <citation type="journal article" date="2009" name="Science">
        <title>The B73 maize genome: complexity, diversity, and dynamics.</title>
        <authorList>
            <person name="Schnable P.S."/>
            <person name="Ware D."/>
            <person name="Fulton R.S."/>
            <person name="Stein J.C."/>
            <person name="Wei F."/>
            <person name="Pasternak S."/>
            <person name="Liang C."/>
            <person name="Zhang J."/>
            <person name="Fulton L."/>
            <person name="Graves T.A."/>
            <person name="Minx P."/>
            <person name="Reily A.D."/>
            <person name="Courtney L."/>
            <person name="Kruchowski S.S."/>
            <person name="Tomlinson C."/>
            <person name="Strong C."/>
            <person name="Delehaunty K."/>
            <person name="Fronick C."/>
            <person name="Courtney B."/>
            <person name="Rock S.M."/>
            <person name="Belter E."/>
            <person name="Du F."/>
            <person name="Kim K."/>
            <person name="Abbott R.M."/>
            <person name="Cotton M."/>
            <person name="Levy A."/>
            <person name="Marchetto P."/>
            <person name="Ochoa K."/>
            <person name="Jackson S.M."/>
            <person name="Gillam B."/>
            <person name="Chen W."/>
            <person name="Yan L."/>
            <person name="Higginbotham J."/>
            <person name="Cardenas M."/>
            <person name="Waligorski J."/>
            <person name="Applebaum E."/>
            <person name="Phelps L."/>
            <person name="Falcone J."/>
            <person name="Kanchi K."/>
            <person name="Thane T."/>
            <person name="Scimone A."/>
            <person name="Thane N."/>
            <person name="Henke J."/>
            <person name="Wang T."/>
            <person name="Ruppert J."/>
            <person name="Shah N."/>
            <person name="Rotter K."/>
            <person name="Hodges J."/>
            <person name="Ingenthron E."/>
            <person name="Cordes M."/>
            <person name="Kohlberg S."/>
            <person name="Sgro J."/>
            <person name="Delgado B."/>
            <person name="Mead K."/>
            <person name="Chinwalla A."/>
            <person name="Leonard S."/>
            <person name="Crouse K."/>
            <person name="Collura K."/>
            <person name="Kudrna D."/>
            <person name="Currie J."/>
            <person name="He R."/>
            <person name="Angelova A."/>
            <person name="Rajasekar S."/>
            <person name="Mueller T."/>
            <person name="Lomeli R."/>
            <person name="Scara G."/>
            <person name="Ko A."/>
            <person name="Delaney K."/>
            <person name="Wissotski M."/>
            <person name="Lopez G."/>
            <person name="Campos D."/>
            <person name="Braidotti M."/>
            <person name="Ashley E."/>
            <person name="Golser W."/>
            <person name="Kim H."/>
            <person name="Lee S."/>
            <person name="Lin J."/>
            <person name="Dujmic Z."/>
            <person name="Kim W."/>
            <person name="Talag J."/>
            <person name="Zuccolo A."/>
            <person name="Fan C."/>
            <person name="Sebastian A."/>
            <person name="Kramer M."/>
            <person name="Spiegel L."/>
            <person name="Nascimento L."/>
            <person name="Zutavern T."/>
            <person name="Miller B."/>
            <person name="Ambroise C."/>
            <person name="Muller S."/>
            <person name="Spooner W."/>
            <person name="Narechania A."/>
            <person name="Ren L."/>
            <person name="Wei S."/>
            <person name="Kumari S."/>
            <person name="Faga B."/>
            <person name="Levy M.J."/>
            <person name="McMahan L."/>
            <person name="Van Buren P."/>
            <person name="Vaughn M.W."/>
            <person name="Ying K."/>
            <person name="Yeh C.-T."/>
            <person name="Emrich S.J."/>
            <person name="Jia Y."/>
            <person name="Kalyanaraman A."/>
            <person name="Hsia A.-P."/>
            <person name="Barbazuk W.B."/>
            <person name="Baucom R.S."/>
            <person name="Brutnell T.P."/>
            <person name="Carpita N.C."/>
            <person name="Chaparro C."/>
            <person name="Chia J.-M."/>
            <person name="Deragon J.-M."/>
            <person name="Estill J.C."/>
            <person name="Fu Y."/>
            <person name="Jeddeloh J.A."/>
            <person name="Han Y."/>
            <person name="Lee H."/>
            <person name="Li P."/>
            <person name="Lisch D.R."/>
            <person name="Liu S."/>
            <person name="Liu Z."/>
            <person name="Nagel D.H."/>
            <person name="McCann M.C."/>
            <person name="SanMiguel P."/>
            <person name="Myers A.M."/>
            <person name="Nettleton D."/>
            <person name="Nguyen J."/>
            <person name="Penning B.W."/>
            <person name="Ponnala L."/>
            <person name="Schneider K.L."/>
            <person name="Schwartz D.C."/>
            <person name="Sharma A."/>
            <person name="Soderlund C."/>
            <person name="Springer N.M."/>
            <person name="Sun Q."/>
            <person name="Wang H."/>
            <person name="Waterman M."/>
            <person name="Westerman R."/>
            <person name="Wolfgruber T.K."/>
            <person name="Yang L."/>
            <person name="Yu Y."/>
            <person name="Zhang L."/>
            <person name="Zhou S."/>
            <person name="Zhu Q."/>
            <person name="Bennetzen J.L."/>
            <person name="Dawe R.K."/>
            <person name="Jiang J."/>
            <person name="Jiang N."/>
            <person name="Presting G.G."/>
            <person name="Wessler S.R."/>
            <person name="Aluru S."/>
            <person name="Martienssen R.A."/>
            <person name="Clifton S.W."/>
            <person name="McCombie W.R."/>
            <person name="Wing R.A."/>
            <person name="Wilson R.K."/>
        </authorList>
    </citation>
    <scope>NUCLEOTIDE SEQUENCE [LARGE SCALE GENOMIC DNA]</scope>
    <source>
        <strain evidence="7">cv. B73</strain>
    </source>
</reference>
<dbReference type="Proteomes" id="UP000007305">
    <property type="component" value="Chromosome 5"/>
</dbReference>
<dbReference type="AlphaFoldDB" id="A0A804PGG4"/>
<dbReference type="GeneID" id="103628432"/>
<reference evidence="6" key="3">
    <citation type="submission" date="2021-05" db="UniProtKB">
        <authorList>
            <consortium name="EnsemblPlants"/>
        </authorList>
    </citation>
    <scope>IDENTIFICATION</scope>
    <source>
        <strain evidence="6">cv. B73</strain>
    </source>
</reference>
<feature type="domain" description="Fe2OG dioxygenase" evidence="5">
    <location>
        <begin position="304"/>
        <end position="405"/>
    </location>
</feature>
<dbReference type="OrthoDB" id="288590at2759"/>
<sequence>MPSPRNARPRKPSRNARAPARVPHPRASPSPPIIPRLDCILRHPSPPHRGRSPFLAPPPSRLRHPCRPRPPANLAAVKVESPRPSPSRVDPSPRLHPNDIHLHLIATSMACRAWPRLRPAHLAVVKMESPRHPCRPRPPPNLTAVEVESPRPSPSRADPISRTPPSRLDCHAAASISTPRSRRCRYRRTGRRTRLGPPMGGATGRRTRPGVGKCFVGLMEKNFYSSENAKILGCEKVPSNVDWECSFMYRHQPESNSHDIPELLRAMVSEYAEEVIKLAEQLAAAMSENLGLDKGYIEKEFSKPFVGVKVAKYPRCSHPELVMGLREHTDAGGIILLFQDELIPGLEFLKDGRWMAVPPTQGNRILVNLGDQIEVITNGTYKSICHRVLPNKNGSRLSIATFYNPGADAIICPASKLTYPSQYRFQDYLDFYSTTKFTDKVFRFQTTKAILK</sequence>
<dbReference type="InterPro" id="IPR044861">
    <property type="entry name" value="IPNS-like_FE2OG_OXY"/>
</dbReference>
<dbReference type="Gramene" id="Zm00001eb236480_T001">
    <property type="protein sequence ID" value="Zm00001eb236480_P001"/>
    <property type="gene ID" value="Zm00001eb236480"/>
</dbReference>
<keyword evidence="1 3" id="KW-0479">Metal-binding</keyword>
<keyword evidence="3" id="KW-0560">Oxidoreductase</keyword>
<dbReference type="PROSITE" id="PS51471">
    <property type="entry name" value="FE2OG_OXY"/>
    <property type="match status" value="1"/>
</dbReference>
<feature type="compositionally biased region" description="Low complexity" evidence="4">
    <location>
        <begin position="16"/>
        <end position="25"/>
    </location>
</feature>
<comment type="similarity">
    <text evidence="3">Belongs to the iron/ascorbate-dependent oxidoreductase family.</text>
</comment>
<dbReference type="GO" id="GO:0016491">
    <property type="term" value="F:oxidoreductase activity"/>
    <property type="evidence" value="ECO:0007669"/>
    <property type="project" value="UniProtKB-KW"/>
</dbReference>
<dbReference type="FunFam" id="2.60.120.330:FF:000085">
    <property type="entry name" value="1-aminocyclopropane-1-carboxylate oxidase 1"/>
    <property type="match status" value="1"/>
</dbReference>
<accession>A0A804PGG4</accession>
<dbReference type="InterPro" id="IPR027443">
    <property type="entry name" value="IPNS-like_sf"/>
</dbReference>
<proteinExistence type="inferred from homology"/>
<evidence type="ECO:0000256" key="3">
    <source>
        <dbReference type="RuleBase" id="RU003682"/>
    </source>
</evidence>
<feature type="region of interest" description="Disordered" evidence="4">
    <location>
        <begin position="1"/>
        <end position="96"/>
    </location>
</feature>
<evidence type="ECO:0000313" key="6">
    <source>
        <dbReference type="EnsemblPlants" id="Zm00001eb236480_P001"/>
    </source>
</evidence>
<dbReference type="InterPro" id="IPR005123">
    <property type="entry name" value="Oxoglu/Fe-dep_dioxygenase_dom"/>
</dbReference>
<dbReference type="PANTHER" id="PTHR47991">
    <property type="entry name" value="OXOGLUTARATE/IRON-DEPENDENT DIOXYGENASE"/>
    <property type="match status" value="1"/>
</dbReference>
<gene>
    <name evidence="6" type="primary">LOC103628432</name>
</gene>